<feature type="region of interest" description="Disordered" evidence="1">
    <location>
        <begin position="1"/>
        <end position="25"/>
    </location>
</feature>
<dbReference type="EMBL" id="JACGXP010000004">
    <property type="protein sequence ID" value="MBA8991227.1"/>
    <property type="molecule type" value="Genomic_DNA"/>
</dbReference>
<dbReference type="AlphaFoldDB" id="A0AAW3T9X4"/>
<comment type="caution">
    <text evidence="2">The sequence shown here is derived from an EMBL/GenBank/DDBJ whole genome shotgun (WGS) entry which is preliminary data.</text>
</comment>
<organism evidence="2 3">
    <name type="scientific">Curtobacterium pusillum</name>
    <dbReference type="NCBI Taxonomy" id="69373"/>
    <lineage>
        <taxon>Bacteria</taxon>
        <taxon>Bacillati</taxon>
        <taxon>Actinomycetota</taxon>
        <taxon>Actinomycetes</taxon>
        <taxon>Micrococcales</taxon>
        <taxon>Microbacteriaceae</taxon>
        <taxon>Curtobacterium</taxon>
    </lineage>
</organism>
<protein>
    <submittedName>
        <fullName evidence="2">Uncharacterized protein</fullName>
    </submittedName>
</protein>
<evidence type="ECO:0000313" key="3">
    <source>
        <dbReference type="Proteomes" id="UP000590225"/>
    </source>
</evidence>
<feature type="region of interest" description="Disordered" evidence="1">
    <location>
        <begin position="44"/>
        <end position="74"/>
    </location>
</feature>
<accession>A0AAW3T9X4</accession>
<evidence type="ECO:0000256" key="1">
    <source>
        <dbReference type="SAM" id="MobiDB-lite"/>
    </source>
</evidence>
<proteinExistence type="predicted"/>
<dbReference type="RefSeq" id="WP_182516427.1">
    <property type="nucleotide sequence ID" value="NZ_JACGXP010000004.1"/>
</dbReference>
<gene>
    <name evidence="2" type="ORF">FHW23_002496</name>
</gene>
<reference evidence="2 3" key="1">
    <citation type="submission" date="2020-07" db="EMBL/GenBank/DDBJ databases">
        <title>Above-ground endophytic microbial communities from plants in different locations in the United States.</title>
        <authorList>
            <person name="Frank C."/>
        </authorList>
    </citation>
    <scope>NUCLEOTIDE SEQUENCE [LARGE SCALE GENOMIC DNA]</scope>
    <source>
        <strain evidence="2 3">WPL5_2</strain>
    </source>
</reference>
<sequence>MWDQQEQEQEQERPRGNPGEWHSFGLLAPAELDALVDARLRGDPDAASAALASSDDLLSPDEPTYGDFLRKPTA</sequence>
<dbReference type="Proteomes" id="UP000590225">
    <property type="component" value="Unassembled WGS sequence"/>
</dbReference>
<evidence type="ECO:0000313" key="2">
    <source>
        <dbReference type="EMBL" id="MBA8991227.1"/>
    </source>
</evidence>
<feature type="compositionally biased region" description="Low complexity" evidence="1">
    <location>
        <begin position="45"/>
        <end position="61"/>
    </location>
</feature>
<name>A0AAW3T9X4_9MICO</name>